<comment type="caution">
    <text evidence="1">The sequence shown here is derived from an EMBL/GenBank/DDBJ whole genome shotgun (WGS) entry which is preliminary data.</text>
</comment>
<gene>
    <name evidence="1" type="ORF">Pfra01_002586400</name>
</gene>
<protein>
    <submittedName>
        <fullName evidence="1">Unnamed protein product</fullName>
    </submittedName>
</protein>
<proteinExistence type="predicted"/>
<dbReference type="EMBL" id="BSXT01005096">
    <property type="protein sequence ID" value="GMF59720.1"/>
    <property type="molecule type" value="Genomic_DNA"/>
</dbReference>
<evidence type="ECO:0000313" key="2">
    <source>
        <dbReference type="Proteomes" id="UP001165121"/>
    </source>
</evidence>
<dbReference type="AlphaFoldDB" id="A0A9W6YDR5"/>
<dbReference type="Proteomes" id="UP001165121">
    <property type="component" value="Unassembled WGS sequence"/>
</dbReference>
<sequence length="318" mass="36385">MCRHDPGHQIHAICILAGSRKLSMRSQSSLVLALVLVLAFSSAVLADWSRAVKPLNNNYGRQLRAVAVEADDMSDDDDERLLGYNTLQLWRMRRAANKIMNSNLTTQQEAALTKWLSSKQDKFLAKWLQSSSVYPDQVYSKLGLSKLGARAKDSPNYILYEKYTDELLQRWKNVEVRPETVYKSLRLDKLGAKAKDSPSFPIYEKFLKLTQSEGRVAPSQQDAVVKKWLESTSLYPDKVYKDLGLANWGARAKDSPDYILYEKYTDALFERWANFKPSPETVYKSLRLDDLGAKAKDSPSYPIYEKYLKTYFPNQPAN</sequence>
<dbReference type="OrthoDB" id="128395at2759"/>
<name>A0A9W6YDR5_9STRA</name>
<accession>A0A9W6YDR5</accession>
<reference evidence="1" key="1">
    <citation type="submission" date="2023-04" db="EMBL/GenBank/DDBJ databases">
        <title>Phytophthora fragariaefolia NBRC 109709.</title>
        <authorList>
            <person name="Ichikawa N."/>
            <person name="Sato H."/>
            <person name="Tonouchi N."/>
        </authorList>
    </citation>
    <scope>NUCLEOTIDE SEQUENCE</scope>
    <source>
        <strain evidence="1">NBRC 109709</strain>
    </source>
</reference>
<organism evidence="1 2">
    <name type="scientific">Phytophthora fragariaefolia</name>
    <dbReference type="NCBI Taxonomy" id="1490495"/>
    <lineage>
        <taxon>Eukaryota</taxon>
        <taxon>Sar</taxon>
        <taxon>Stramenopiles</taxon>
        <taxon>Oomycota</taxon>
        <taxon>Peronosporomycetes</taxon>
        <taxon>Peronosporales</taxon>
        <taxon>Peronosporaceae</taxon>
        <taxon>Phytophthora</taxon>
    </lineage>
</organism>
<evidence type="ECO:0000313" key="1">
    <source>
        <dbReference type="EMBL" id="GMF59720.1"/>
    </source>
</evidence>
<keyword evidence="2" id="KW-1185">Reference proteome</keyword>